<reference evidence="2" key="1">
    <citation type="journal article" date="2011" name="Appl. Environ. Microbiol.">
        <title>Common ancestry and novel genetic traits of Francisella novicida-like isolates from North America and Australia as revealed by comparative genomic analyses.</title>
        <authorList>
            <person name="Siddaramappa S."/>
            <person name="Challacombe J.F."/>
            <person name="Petersen J.M."/>
            <person name="Pillai S."/>
            <person name="Hogg G."/>
            <person name="Kuske C.R."/>
        </authorList>
    </citation>
    <scope>NUCLEOTIDE SEQUENCE [LARGE SCALE GENOMIC DNA]</scope>
    <source>
        <strain evidence="2">3523</strain>
    </source>
</reference>
<dbReference type="NCBIfam" id="NF041243">
    <property type="entry name" value="T6SS_IglJ"/>
    <property type="match status" value="1"/>
</dbReference>
<dbReference type="PATRIC" id="fig|676032.3.peg.1392"/>
<protein>
    <submittedName>
        <fullName evidence="1">Uncharacterized protein</fullName>
    </submittedName>
</protein>
<dbReference type="HOGENOM" id="CLU_1164530_0_0_6"/>
<accession>F4BGU1</accession>
<name>F4BGU1_9GAMM</name>
<organism evidence="1 2">
    <name type="scientific">Francisella hispaniensis</name>
    <dbReference type="NCBI Taxonomy" id="622488"/>
    <lineage>
        <taxon>Bacteria</taxon>
        <taxon>Pseudomonadati</taxon>
        <taxon>Pseudomonadota</taxon>
        <taxon>Gammaproteobacteria</taxon>
        <taxon>Thiotrichales</taxon>
        <taxon>Francisellaceae</taxon>
        <taxon>Francisella</taxon>
    </lineage>
</organism>
<dbReference type="KEGG" id="fcn:FN3523_1382"/>
<dbReference type="EMBL" id="CP002558">
    <property type="protein sequence ID" value="AEE26685.1"/>
    <property type="molecule type" value="Genomic_DNA"/>
</dbReference>
<dbReference type="Proteomes" id="UP000008303">
    <property type="component" value="Chromosome"/>
</dbReference>
<dbReference type="AlphaFoldDB" id="F4BGU1"/>
<sequence>MQHINNINKNISLNNFVSLLKSQKYSLKRINFIPVMVNKTSSPTILEIYENKENLNVKINIFKIKPFVKLQNIYQEYTQNSSDLAIEILEYGVKALLKIYILDTKALYKFTTKNNYYIQYAPKYTIDNIINNIYKLLSEDYCTVVDYKQKLINIKRKQIIVGDSYVGKSFLGAYIPSYVYIISINIYLISKNQYVINKIKAQIKKIEEKITDIAFKIELEISIENNKKNQMYLGYFSL</sequence>
<gene>
    <name evidence="1" type="ordered locus">FN3523_1382</name>
</gene>
<proteinExistence type="predicted"/>
<evidence type="ECO:0000313" key="2">
    <source>
        <dbReference type="Proteomes" id="UP000008303"/>
    </source>
</evidence>
<dbReference type="RefSeq" id="WP_014548671.1">
    <property type="nucleotide sequence ID" value="NC_017449.1"/>
</dbReference>
<evidence type="ECO:0000313" key="1">
    <source>
        <dbReference type="EMBL" id="AEE26685.1"/>
    </source>
</evidence>